<evidence type="ECO:0008006" key="4">
    <source>
        <dbReference type="Google" id="ProtNLM"/>
    </source>
</evidence>
<feature type="region of interest" description="Disordered" evidence="1">
    <location>
        <begin position="417"/>
        <end position="455"/>
    </location>
</feature>
<reference evidence="2 3" key="1">
    <citation type="submission" date="2019-07" db="EMBL/GenBank/DDBJ databases">
        <title>Whole genome shotgun sequence of Cellulomonas persica NBRC 101101.</title>
        <authorList>
            <person name="Hosoyama A."/>
            <person name="Uohara A."/>
            <person name="Ohji S."/>
            <person name="Ichikawa N."/>
        </authorList>
    </citation>
    <scope>NUCLEOTIDE SEQUENCE [LARGE SCALE GENOMIC DNA]</scope>
    <source>
        <strain evidence="2 3">NBRC 101101</strain>
    </source>
</reference>
<feature type="compositionally biased region" description="Gly residues" evidence="1">
    <location>
        <begin position="309"/>
        <end position="319"/>
    </location>
</feature>
<name>A0A510UWQ3_9CELL</name>
<feature type="compositionally biased region" description="Pro residues" evidence="1">
    <location>
        <begin position="219"/>
        <end position="231"/>
    </location>
</feature>
<evidence type="ECO:0000256" key="1">
    <source>
        <dbReference type="SAM" id="MobiDB-lite"/>
    </source>
</evidence>
<sequence length="455" mass="43506">MTDTQAAELAKTLQADVSAALADAADLEALQEPLQAVSTTLKRMSSDLGLEGLSGDAAKESLAKVAKAMLGRVDALVGIAGIAKEAATTIAAAQSAYHDLPRGYLTYTERQRLIEAGSTTGLPYIEAGLAAAREDAAATAVAAAATTLGELTKQLPEAADHYREDTPGGSSPGSGPGSRTPSPYVPPGTRPPSSYVPGTPPPSGGEDDPRNPGDRDPYDPGPVTPQPPPPGDDGRTPPGEDPDVPGPDDPRWPGPGDDDDTHGDDRPGDGTVYGPNPVTGGPVGGGGGGGTGGSPSLGSHPGLGSSTSGPGGGGAGGAAGGALAGGVAVGGTALGAFGAARFGGGGTAGLGGAAAGQLGGAVLGGSTGAAGAAAGGARGAVTGGRGAPAGMMGGAMGGAGGAGKDAKRRAGSLGYLAPELEDEEAPTARATGLNRGSRADAPKVAVDAAEDDETW</sequence>
<evidence type="ECO:0000313" key="2">
    <source>
        <dbReference type="EMBL" id="GEK18946.1"/>
    </source>
</evidence>
<feature type="compositionally biased region" description="Gly residues" evidence="1">
    <location>
        <begin position="281"/>
        <end position="295"/>
    </location>
</feature>
<evidence type="ECO:0000313" key="3">
    <source>
        <dbReference type="Proteomes" id="UP000321386"/>
    </source>
</evidence>
<dbReference type="RefSeq" id="WP_146807336.1">
    <property type="nucleotide sequence ID" value="NZ_BJUA01000015.1"/>
</dbReference>
<accession>A0A510UWQ3</accession>
<dbReference type="AlphaFoldDB" id="A0A510UWQ3"/>
<feature type="compositionally biased region" description="Basic and acidic residues" evidence="1">
    <location>
        <begin position="207"/>
        <end position="218"/>
    </location>
</feature>
<feature type="compositionally biased region" description="Low complexity" evidence="1">
    <location>
        <begin position="269"/>
        <end position="280"/>
    </location>
</feature>
<dbReference type="EMBL" id="BJUA01000015">
    <property type="protein sequence ID" value="GEK18946.1"/>
    <property type="molecule type" value="Genomic_DNA"/>
</dbReference>
<gene>
    <name evidence="2" type="ORF">CPE01_26790</name>
</gene>
<proteinExistence type="predicted"/>
<protein>
    <recommendedName>
        <fullName evidence="4">PPE family domain-containing protein</fullName>
    </recommendedName>
</protein>
<feature type="compositionally biased region" description="Low complexity" evidence="1">
    <location>
        <begin position="296"/>
        <end position="308"/>
    </location>
</feature>
<keyword evidence="3" id="KW-1185">Reference proteome</keyword>
<dbReference type="OrthoDB" id="2004788at2"/>
<dbReference type="Proteomes" id="UP000321386">
    <property type="component" value="Unassembled WGS sequence"/>
</dbReference>
<organism evidence="2 3">
    <name type="scientific">Cellulomonas persica</name>
    <dbReference type="NCBI Taxonomy" id="76861"/>
    <lineage>
        <taxon>Bacteria</taxon>
        <taxon>Bacillati</taxon>
        <taxon>Actinomycetota</taxon>
        <taxon>Actinomycetes</taxon>
        <taxon>Micrococcales</taxon>
        <taxon>Cellulomonadaceae</taxon>
        <taxon>Cellulomonas</taxon>
    </lineage>
</organism>
<feature type="region of interest" description="Disordered" evidence="1">
    <location>
        <begin position="161"/>
        <end position="319"/>
    </location>
</feature>
<comment type="caution">
    <text evidence="2">The sequence shown here is derived from an EMBL/GenBank/DDBJ whole genome shotgun (WGS) entry which is preliminary data.</text>
</comment>